<evidence type="ECO:0008006" key="3">
    <source>
        <dbReference type="Google" id="ProtNLM"/>
    </source>
</evidence>
<dbReference type="EMBL" id="MN738855">
    <property type="protein sequence ID" value="QHT28345.1"/>
    <property type="molecule type" value="Genomic_DNA"/>
</dbReference>
<proteinExistence type="predicted"/>
<sequence length="144" mass="16134">MFIIFILYKKIFVNLYMEFKKTVLIIAIVLLIGTLIFLGSMMSSKSKEANWPPKVAECPDFWEEKSSVNENGESIVACNNLHSLGKNSCKKTMNFSADRWNGSEGDCRKSKWAKGCDLTWDGVTNQQVCNNDVVASNDSSSTCK</sequence>
<organism evidence="2">
    <name type="scientific">viral metagenome</name>
    <dbReference type="NCBI Taxonomy" id="1070528"/>
    <lineage>
        <taxon>unclassified sequences</taxon>
        <taxon>metagenomes</taxon>
        <taxon>organismal metagenomes</taxon>
    </lineage>
</organism>
<name>A0A6C0ELX5_9ZZZZ</name>
<evidence type="ECO:0000313" key="2">
    <source>
        <dbReference type="EMBL" id="QHT28345.1"/>
    </source>
</evidence>
<accession>A0A6C0ELX5</accession>
<reference evidence="2" key="1">
    <citation type="journal article" date="2020" name="Nature">
        <title>Giant virus diversity and host interactions through global metagenomics.</title>
        <authorList>
            <person name="Schulz F."/>
            <person name="Roux S."/>
            <person name="Paez-Espino D."/>
            <person name="Jungbluth S."/>
            <person name="Walsh D.A."/>
            <person name="Denef V.J."/>
            <person name="McMahon K.D."/>
            <person name="Konstantinidis K.T."/>
            <person name="Eloe-Fadrosh E.A."/>
            <person name="Kyrpides N.C."/>
            <person name="Woyke T."/>
        </authorList>
    </citation>
    <scope>NUCLEOTIDE SEQUENCE</scope>
    <source>
        <strain evidence="2">GVMAG-M-3300001348-25</strain>
    </source>
</reference>
<keyword evidence="1" id="KW-0812">Transmembrane</keyword>
<protein>
    <recommendedName>
        <fullName evidence="3">CPW-WPC domain-containing protein</fullName>
    </recommendedName>
</protein>
<feature type="transmembrane region" description="Helical" evidence="1">
    <location>
        <begin position="22"/>
        <end position="41"/>
    </location>
</feature>
<evidence type="ECO:0000256" key="1">
    <source>
        <dbReference type="SAM" id="Phobius"/>
    </source>
</evidence>
<keyword evidence="1" id="KW-0472">Membrane</keyword>
<keyword evidence="1" id="KW-1133">Transmembrane helix</keyword>
<dbReference type="AlphaFoldDB" id="A0A6C0ELX5"/>